<keyword evidence="2" id="KW-1185">Reference proteome</keyword>
<dbReference type="Proteomes" id="UP000299102">
    <property type="component" value="Unassembled WGS sequence"/>
</dbReference>
<evidence type="ECO:0008006" key="3">
    <source>
        <dbReference type="Google" id="ProtNLM"/>
    </source>
</evidence>
<sequence>MAFKDKTLSKVTVCRWSNKFKRGRVSMTDGERCGCPLTVVTQENVLRVKNLSEEIRSFYCCEQKANERQPPWATASSRNGCTLVGQNKRLAGQRSGIIIVRTQPMERAHGHFVNEKCRNAT</sequence>
<proteinExistence type="predicted"/>
<accession>A0A4C1YZ51</accession>
<evidence type="ECO:0000313" key="2">
    <source>
        <dbReference type="Proteomes" id="UP000299102"/>
    </source>
</evidence>
<dbReference type="OrthoDB" id="10017160at2759"/>
<evidence type="ECO:0000313" key="1">
    <source>
        <dbReference type="EMBL" id="GBP81358.1"/>
    </source>
</evidence>
<dbReference type="EMBL" id="BGZK01001507">
    <property type="protein sequence ID" value="GBP81358.1"/>
    <property type="molecule type" value="Genomic_DNA"/>
</dbReference>
<organism evidence="1 2">
    <name type="scientific">Eumeta variegata</name>
    <name type="common">Bagworm moth</name>
    <name type="synonym">Eumeta japonica</name>
    <dbReference type="NCBI Taxonomy" id="151549"/>
    <lineage>
        <taxon>Eukaryota</taxon>
        <taxon>Metazoa</taxon>
        <taxon>Ecdysozoa</taxon>
        <taxon>Arthropoda</taxon>
        <taxon>Hexapoda</taxon>
        <taxon>Insecta</taxon>
        <taxon>Pterygota</taxon>
        <taxon>Neoptera</taxon>
        <taxon>Endopterygota</taxon>
        <taxon>Lepidoptera</taxon>
        <taxon>Glossata</taxon>
        <taxon>Ditrysia</taxon>
        <taxon>Tineoidea</taxon>
        <taxon>Psychidae</taxon>
        <taxon>Oiketicinae</taxon>
        <taxon>Eumeta</taxon>
    </lineage>
</organism>
<reference evidence="1 2" key="1">
    <citation type="journal article" date="2019" name="Commun. Biol.">
        <title>The bagworm genome reveals a unique fibroin gene that provides high tensile strength.</title>
        <authorList>
            <person name="Kono N."/>
            <person name="Nakamura H."/>
            <person name="Ohtoshi R."/>
            <person name="Tomita M."/>
            <person name="Numata K."/>
            <person name="Arakawa K."/>
        </authorList>
    </citation>
    <scope>NUCLEOTIDE SEQUENCE [LARGE SCALE GENOMIC DNA]</scope>
</reference>
<dbReference type="AlphaFoldDB" id="A0A4C1YZ51"/>
<comment type="caution">
    <text evidence="1">The sequence shown here is derived from an EMBL/GenBank/DDBJ whole genome shotgun (WGS) entry which is preliminary data.</text>
</comment>
<protein>
    <recommendedName>
        <fullName evidence="3">Mos1 transposase HTH domain-containing protein</fullName>
    </recommendedName>
</protein>
<gene>
    <name evidence="1" type="ORF">EVAR_6216_1</name>
</gene>
<name>A0A4C1YZ51_EUMVA</name>